<dbReference type="RefSeq" id="WP_379978146.1">
    <property type="nucleotide sequence ID" value="NZ_JBHSFV010000004.1"/>
</dbReference>
<proteinExistence type="predicted"/>
<dbReference type="Proteomes" id="UP001596043">
    <property type="component" value="Unassembled WGS sequence"/>
</dbReference>
<accession>A0ABV9HWN3</accession>
<sequence>MRKVLYGVGVLFLILLSFRYCEFKDNEGKVIEEHSALIEKTLKNVGKLIVTEGEYAEVFTYEDSKKFYVDILTATKKALVVANAKATISYDLSKIETRIDSGIKTVYIVNIPEPELTINPNLEYYDIQQDLLNPFGAEDYNIIKSRVMKTLKEKIEVSSLYTNAENRLISELQKIYILTNSLGWTLRYEKKPITSITDIETLLD</sequence>
<protein>
    <submittedName>
        <fullName evidence="1">DUF4230 domain-containing protein</fullName>
    </submittedName>
</protein>
<reference evidence="2" key="1">
    <citation type="journal article" date="2019" name="Int. J. Syst. Evol. Microbiol.">
        <title>The Global Catalogue of Microorganisms (GCM) 10K type strain sequencing project: providing services to taxonomists for standard genome sequencing and annotation.</title>
        <authorList>
            <consortium name="The Broad Institute Genomics Platform"/>
            <consortium name="The Broad Institute Genome Sequencing Center for Infectious Disease"/>
            <person name="Wu L."/>
            <person name="Ma J."/>
        </authorList>
    </citation>
    <scope>NUCLEOTIDE SEQUENCE [LARGE SCALE GENOMIC DNA]</scope>
    <source>
        <strain evidence="2">YJ-61-S</strain>
    </source>
</reference>
<dbReference type="EMBL" id="JBHSFV010000004">
    <property type="protein sequence ID" value="MFC4633918.1"/>
    <property type="molecule type" value="Genomic_DNA"/>
</dbReference>
<dbReference type="Pfam" id="PF14014">
    <property type="entry name" value="DUF4230"/>
    <property type="match status" value="1"/>
</dbReference>
<evidence type="ECO:0000313" key="1">
    <source>
        <dbReference type="EMBL" id="MFC4633918.1"/>
    </source>
</evidence>
<evidence type="ECO:0000313" key="2">
    <source>
        <dbReference type="Proteomes" id="UP001596043"/>
    </source>
</evidence>
<dbReference type="InterPro" id="IPR025324">
    <property type="entry name" value="DUF4230"/>
</dbReference>
<organism evidence="1 2">
    <name type="scientific">Dokdonia ponticola</name>
    <dbReference type="NCBI Taxonomy" id="2041041"/>
    <lineage>
        <taxon>Bacteria</taxon>
        <taxon>Pseudomonadati</taxon>
        <taxon>Bacteroidota</taxon>
        <taxon>Flavobacteriia</taxon>
        <taxon>Flavobacteriales</taxon>
        <taxon>Flavobacteriaceae</taxon>
        <taxon>Dokdonia</taxon>
    </lineage>
</organism>
<name>A0ABV9HWN3_9FLAO</name>
<gene>
    <name evidence="1" type="ORF">ACFO3O_08370</name>
</gene>
<comment type="caution">
    <text evidence="1">The sequence shown here is derived from an EMBL/GenBank/DDBJ whole genome shotgun (WGS) entry which is preliminary data.</text>
</comment>
<keyword evidence="2" id="KW-1185">Reference proteome</keyword>